<organism evidence="7 8">
    <name type="scientific">Paramormyrops kingsleyae</name>
    <dbReference type="NCBI Taxonomy" id="1676925"/>
    <lineage>
        <taxon>Eukaryota</taxon>
        <taxon>Metazoa</taxon>
        <taxon>Chordata</taxon>
        <taxon>Craniata</taxon>
        <taxon>Vertebrata</taxon>
        <taxon>Euteleostomi</taxon>
        <taxon>Actinopterygii</taxon>
        <taxon>Neopterygii</taxon>
        <taxon>Teleostei</taxon>
        <taxon>Osteoglossocephala</taxon>
        <taxon>Osteoglossomorpha</taxon>
        <taxon>Osteoglossiformes</taxon>
        <taxon>Mormyridae</taxon>
        <taxon>Paramormyrops</taxon>
    </lineage>
</organism>
<evidence type="ECO:0000313" key="7">
    <source>
        <dbReference type="Ensembl" id="ENSPKIP00000003201.1"/>
    </source>
</evidence>
<dbReference type="Gene3D" id="3.10.250.10">
    <property type="entry name" value="SRCR-like domain"/>
    <property type="match status" value="1"/>
</dbReference>
<keyword evidence="2" id="KW-0677">Repeat</keyword>
<keyword evidence="3 5" id="KW-1015">Disulfide bond</keyword>
<dbReference type="InterPro" id="IPR001190">
    <property type="entry name" value="SRCR"/>
</dbReference>
<keyword evidence="4" id="KW-0325">Glycoprotein</keyword>
<reference evidence="7" key="2">
    <citation type="submission" date="2025-09" db="UniProtKB">
        <authorList>
            <consortium name="Ensembl"/>
        </authorList>
    </citation>
    <scope>IDENTIFICATION</scope>
</reference>
<dbReference type="SUPFAM" id="SSF56487">
    <property type="entry name" value="SRCR-like"/>
    <property type="match status" value="1"/>
</dbReference>
<feature type="disulfide bond" evidence="5">
    <location>
        <begin position="80"/>
        <end position="90"/>
    </location>
</feature>
<dbReference type="PROSITE" id="PS50287">
    <property type="entry name" value="SRCR_2"/>
    <property type="match status" value="1"/>
</dbReference>
<dbReference type="GO" id="GO:0005886">
    <property type="term" value="C:plasma membrane"/>
    <property type="evidence" value="ECO:0007669"/>
    <property type="project" value="TreeGrafter"/>
</dbReference>
<evidence type="ECO:0000256" key="5">
    <source>
        <dbReference type="PROSITE-ProRule" id="PRU00196"/>
    </source>
</evidence>
<evidence type="ECO:0000313" key="8">
    <source>
        <dbReference type="Proteomes" id="UP000261540"/>
    </source>
</evidence>
<dbReference type="Pfam" id="PF00530">
    <property type="entry name" value="SRCR"/>
    <property type="match status" value="1"/>
</dbReference>
<sequence>IDCPALPDSDVRLVGGDGSCAGRVEVLHEGQWGTVCGDDWDMEDAAVVCRQMFCGDVEAPTWNAHFGEGTGSIWMDDVGCEGSESTLKDCEHNGWGENDCGHHEDAGVVCSGRTHVLISKHGAQSQLTQLAHFKSRNKTEKVYQRSC</sequence>
<dbReference type="PANTHER" id="PTHR48071:SF24">
    <property type="entry name" value="DELETED IN MALIGNANT BRAIN TUMORS 1 PROTEIN-LIKE"/>
    <property type="match status" value="1"/>
</dbReference>
<dbReference type="GO" id="GO:0031638">
    <property type="term" value="P:zymogen activation"/>
    <property type="evidence" value="ECO:0007669"/>
    <property type="project" value="TreeGrafter"/>
</dbReference>
<keyword evidence="1" id="KW-0732">Signal</keyword>
<feature type="disulfide bond" evidence="5">
    <location>
        <begin position="36"/>
        <end position="100"/>
    </location>
</feature>
<keyword evidence="8" id="KW-1185">Reference proteome</keyword>
<protein>
    <recommendedName>
        <fullName evidence="6">SRCR domain-containing protein</fullName>
    </recommendedName>
</protein>
<reference evidence="7" key="1">
    <citation type="submission" date="2025-08" db="UniProtKB">
        <authorList>
            <consortium name="Ensembl"/>
        </authorList>
    </citation>
    <scope>IDENTIFICATION</scope>
</reference>
<evidence type="ECO:0000256" key="2">
    <source>
        <dbReference type="ARBA" id="ARBA00022737"/>
    </source>
</evidence>
<dbReference type="Ensembl" id="ENSPKIT00000027159.1">
    <property type="protein sequence ID" value="ENSPKIP00000003201.1"/>
    <property type="gene ID" value="ENSPKIG00000020814.1"/>
</dbReference>
<feature type="domain" description="SRCR" evidence="6">
    <location>
        <begin position="11"/>
        <end position="111"/>
    </location>
</feature>
<dbReference type="InterPro" id="IPR036772">
    <property type="entry name" value="SRCR-like_dom_sf"/>
</dbReference>
<dbReference type="SMART" id="SM00202">
    <property type="entry name" value="SR"/>
    <property type="match status" value="1"/>
</dbReference>
<evidence type="ECO:0000256" key="1">
    <source>
        <dbReference type="ARBA" id="ARBA00022729"/>
    </source>
</evidence>
<dbReference type="PANTHER" id="PTHR48071">
    <property type="entry name" value="SRCR DOMAIN-CONTAINING PROTEIN"/>
    <property type="match status" value="1"/>
</dbReference>
<feature type="disulfide bond" evidence="5">
    <location>
        <begin position="49"/>
        <end position="110"/>
    </location>
</feature>
<proteinExistence type="predicted"/>
<dbReference type="FunFam" id="3.10.250.10:FF:000006">
    <property type="entry name" value="neurotrypsin isoform X2"/>
    <property type="match status" value="1"/>
</dbReference>
<dbReference type="Proteomes" id="UP000261540">
    <property type="component" value="Unplaced"/>
</dbReference>
<dbReference type="PRINTS" id="PR00258">
    <property type="entry name" value="SPERACTRCPTR"/>
</dbReference>
<dbReference type="GeneTree" id="ENSGT00940000163299"/>
<evidence type="ECO:0000259" key="6">
    <source>
        <dbReference type="PROSITE" id="PS50287"/>
    </source>
</evidence>
<dbReference type="AlphaFoldDB" id="A0A3B3QCR8"/>
<dbReference type="GO" id="GO:0004252">
    <property type="term" value="F:serine-type endopeptidase activity"/>
    <property type="evidence" value="ECO:0007669"/>
    <property type="project" value="TreeGrafter"/>
</dbReference>
<evidence type="ECO:0000256" key="4">
    <source>
        <dbReference type="ARBA" id="ARBA00023180"/>
    </source>
</evidence>
<evidence type="ECO:0000256" key="3">
    <source>
        <dbReference type="ARBA" id="ARBA00023157"/>
    </source>
</evidence>
<accession>A0A3B3QCR8</accession>
<name>A0A3B3QCR8_9TELE</name>